<dbReference type="RefSeq" id="WP_008647656.1">
    <property type="nucleotide sequence ID" value="NZ_CP041395.1"/>
</dbReference>
<reference evidence="1" key="4">
    <citation type="submission" date="2019-07" db="EMBL/GenBank/DDBJ databases">
        <authorList>
            <person name="Ross B.D."/>
            <person name="Verster A.J."/>
            <person name="Radey M.C."/>
            <person name="Schmidtke D.T."/>
            <person name="Pope C.E."/>
            <person name="Hoffman L.R."/>
            <person name="Hajjar A."/>
            <person name="Peterson S.B."/>
            <person name="Borenstein E."/>
            <person name="Mougous J.D."/>
        </authorList>
    </citation>
    <scope>NUCLEOTIDE SEQUENCE</scope>
    <source>
        <strain evidence="1">3725 D1 iv</strain>
    </source>
</reference>
<organism evidence="2 3">
    <name type="scientific">Bacteroides ovatus</name>
    <dbReference type="NCBI Taxonomy" id="28116"/>
    <lineage>
        <taxon>Bacteria</taxon>
        <taxon>Pseudomonadati</taxon>
        <taxon>Bacteroidota</taxon>
        <taxon>Bacteroidia</taxon>
        <taxon>Bacteroidales</taxon>
        <taxon>Bacteroidaceae</taxon>
        <taxon>Bacteroides</taxon>
    </lineage>
</organism>
<reference evidence="1" key="2">
    <citation type="journal article" date="2018" name="Nature">
        <title>Human gut bacteria contain acquired interbacterial defence systems.</title>
        <authorList>
            <person name="Ross B.D."/>
            <person name="Verster A.J."/>
            <person name="Radey M.C."/>
            <person name="Schmidtke D.T."/>
            <person name="Pope C.E."/>
            <person name="Hoffman L.R."/>
            <person name="Hajjar A."/>
            <person name="Peterson S.B."/>
            <person name="Borenstein E."/>
            <person name="Mougous J."/>
        </authorList>
    </citation>
    <scope>NUCLEOTIDE SEQUENCE</scope>
    <source>
        <strain evidence="1">3725 D1 iv</strain>
    </source>
</reference>
<dbReference type="Proteomes" id="UP000283329">
    <property type="component" value="Unassembled WGS sequence"/>
</dbReference>
<evidence type="ECO:0000313" key="2">
    <source>
        <dbReference type="EMBL" id="RHH49990.1"/>
    </source>
</evidence>
<evidence type="ECO:0000313" key="1">
    <source>
        <dbReference type="EMBL" id="QDM07727.1"/>
    </source>
</evidence>
<accession>A0A414X775</accession>
<dbReference type="EMBL" id="CP041395">
    <property type="protein sequence ID" value="QDM07727.1"/>
    <property type="molecule type" value="Genomic_DNA"/>
</dbReference>
<reference evidence="2 3" key="3">
    <citation type="submission" date="2018-08" db="EMBL/GenBank/DDBJ databases">
        <title>A genome reference for cultivated species of the human gut microbiota.</title>
        <authorList>
            <person name="Zou Y."/>
            <person name="Xue W."/>
            <person name="Luo G."/>
        </authorList>
    </citation>
    <scope>NUCLEOTIDE SEQUENCE [LARGE SCALE GENOMIC DNA]</scope>
    <source>
        <strain evidence="2 3">AM17-48</strain>
    </source>
</reference>
<dbReference type="AlphaFoldDB" id="A0A414X775"/>
<evidence type="ECO:0000313" key="3">
    <source>
        <dbReference type="Proteomes" id="UP000283329"/>
    </source>
</evidence>
<evidence type="ECO:0000313" key="4">
    <source>
        <dbReference type="Proteomes" id="UP000318823"/>
    </source>
</evidence>
<dbReference type="Proteomes" id="UP000318823">
    <property type="component" value="Chromosome"/>
</dbReference>
<reference evidence="4" key="1">
    <citation type="journal article" date="2018" name="J. Anim. Genet.">
        <title>Acquired interbacterial defense systems protect against interspecies antagonism in the human gut microbiome.</title>
        <authorList>
            <person name="Ross B.D."/>
            <person name="Verster A.J."/>
            <person name="Radey M.C."/>
            <person name="Schmidtke D.T."/>
            <person name="Pope C.E."/>
            <person name="Hoffman L.R."/>
            <person name="Hajjar A."/>
            <person name="Peterson S.B."/>
            <person name="Borenstein E."/>
            <person name="Mougous J."/>
        </authorList>
    </citation>
    <scope>NUCLEOTIDE SEQUENCE [LARGE SCALE GENOMIC DNA]</scope>
    <source>
        <strain evidence="4">3725 D1 iv</strain>
    </source>
</reference>
<proteinExistence type="predicted"/>
<sequence length="110" mass="12566">MDAKNKPFVTLQNRNNEDVFWIPKPTSNNVLNCVAAFDVMRYLPFIDALNNLSYVEVKNVSSIDESMSTVTIKLIEENSLTQIIEDIPQFLFQFVEQAMPTNNIHQGKGE</sequence>
<protein>
    <submittedName>
        <fullName evidence="2">Uncharacterized protein</fullName>
    </submittedName>
</protein>
<dbReference type="EMBL" id="QRJR01000003">
    <property type="protein sequence ID" value="RHH49990.1"/>
    <property type="molecule type" value="Genomic_DNA"/>
</dbReference>
<name>A0A414X775_BACOV</name>
<gene>
    <name evidence="2" type="ORF">DW206_04960</name>
    <name evidence="1" type="ORF">DYI28_02795</name>
</gene>